<gene>
    <name evidence="2" type="ORF">AFUS01_LOCUS15532</name>
</gene>
<keyword evidence="3" id="KW-1185">Reference proteome</keyword>
<evidence type="ECO:0000313" key="3">
    <source>
        <dbReference type="Proteomes" id="UP000708208"/>
    </source>
</evidence>
<dbReference type="PROSITE" id="PS50227">
    <property type="entry name" value="G_PROTEIN_RECEP_F2_3"/>
    <property type="match status" value="1"/>
</dbReference>
<reference evidence="2" key="1">
    <citation type="submission" date="2021-06" db="EMBL/GenBank/DDBJ databases">
        <authorList>
            <person name="Hodson N. C."/>
            <person name="Mongue J. A."/>
            <person name="Jaron S. K."/>
        </authorList>
    </citation>
    <scope>NUCLEOTIDE SEQUENCE</scope>
</reference>
<dbReference type="InterPro" id="IPR050332">
    <property type="entry name" value="GPCR_2"/>
</dbReference>
<dbReference type="Proteomes" id="UP000708208">
    <property type="component" value="Unassembled WGS sequence"/>
</dbReference>
<accession>A0A8J2KJT4</accession>
<dbReference type="Pfam" id="PF02793">
    <property type="entry name" value="HRM"/>
    <property type="match status" value="1"/>
</dbReference>
<feature type="non-terminal residue" evidence="2">
    <location>
        <position position="1"/>
    </location>
</feature>
<dbReference type="AlphaFoldDB" id="A0A8J2KJT4"/>
<dbReference type="PANTHER" id="PTHR45620">
    <property type="entry name" value="PDF RECEPTOR-LIKE PROTEIN-RELATED"/>
    <property type="match status" value="1"/>
</dbReference>
<name>A0A8J2KJT4_9HEXA</name>
<dbReference type="PANTHER" id="PTHR45620:SF40">
    <property type="entry name" value="CORTICOTROPIN-RELEASING FACTOR RECEPTOR 2-LIKE ISOFORM X1"/>
    <property type="match status" value="1"/>
</dbReference>
<comment type="caution">
    <text evidence="2">The sequence shown here is derived from an EMBL/GenBank/DDBJ whole genome shotgun (WGS) entry which is preliminary data.</text>
</comment>
<dbReference type="OrthoDB" id="5967113at2759"/>
<dbReference type="SMART" id="SM00008">
    <property type="entry name" value="HormR"/>
    <property type="match status" value="1"/>
</dbReference>
<organism evidence="2 3">
    <name type="scientific">Allacma fusca</name>
    <dbReference type="NCBI Taxonomy" id="39272"/>
    <lineage>
        <taxon>Eukaryota</taxon>
        <taxon>Metazoa</taxon>
        <taxon>Ecdysozoa</taxon>
        <taxon>Arthropoda</taxon>
        <taxon>Hexapoda</taxon>
        <taxon>Collembola</taxon>
        <taxon>Symphypleona</taxon>
        <taxon>Sminthuridae</taxon>
        <taxon>Allacma</taxon>
    </lineage>
</organism>
<feature type="domain" description="G-protein coupled receptors family 2 profile 1" evidence="1">
    <location>
        <begin position="1"/>
        <end position="73"/>
    </location>
</feature>
<dbReference type="EMBL" id="CAJVCH010138057">
    <property type="protein sequence ID" value="CAG7726626.1"/>
    <property type="molecule type" value="Genomic_DNA"/>
</dbReference>
<dbReference type="GO" id="GO:0007188">
    <property type="term" value="P:adenylate cyclase-modulating G protein-coupled receptor signaling pathway"/>
    <property type="evidence" value="ECO:0007669"/>
    <property type="project" value="TreeGrafter"/>
</dbReference>
<proteinExistence type="predicted"/>
<evidence type="ECO:0000313" key="2">
    <source>
        <dbReference type="EMBL" id="CAG7726626.1"/>
    </source>
</evidence>
<protein>
    <recommendedName>
        <fullName evidence="1">G-protein coupled receptors family 2 profile 1 domain-containing protein</fullName>
    </recommendedName>
</protein>
<dbReference type="GO" id="GO:0008528">
    <property type="term" value="F:G protein-coupled peptide receptor activity"/>
    <property type="evidence" value="ECO:0007669"/>
    <property type="project" value="TreeGrafter"/>
</dbReference>
<evidence type="ECO:0000259" key="1">
    <source>
        <dbReference type="PROSITE" id="PS50227"/>
    </source>
</evidence>
<dbReference type="GO" id="GO:0005886">
    <property type="term" value="C:plasma membrane"/>
    <property type="evidence" value="ECO:0007669"/>
    <property type="project" value="TreeGrafter"/>
</dbReference>
<sequence>PYCNATWDEIYCWPATLAGDTVRRSCSEVMKDDVDFDPLVTQKLVGDAYRICSEDGTWLWGNWTNYNVCLEGIVDINRVSGFRCGDQSFPLINMKSIDSVYLTNC</sequence>
<dbReference type="InterPro" id="IPR001879">
    <property type="entry name" value="GPCR_2_extracellular_dom"/>
</dbReference>